<evidence type="ECO:0000256" key="1">
    <source>
        <dbReference type="SAM" id="MobiDB-lite"/>
    </source>
</evidence>
<feature type="compositionally biased region" description="Basic and acidic residues" evidence="1">
    <location>
        <begin position="12"/>
        <end position="21"/>
    </location>
</feature>
<name>A0A143PFU0_LUTPR</name>
<accession>A0A143PFU0</accession>
<proteinExistence type="predicted"/>
<protein>
    <submittedName>
        <fullName evidence="2">Uncharacterized protein</fullName>
    </submittedName>
</protein>
<dbReference type="AlphaFoldDB" id="A0A143PFU0"/>
<reference evidence="2 3" key="1">
    <citation type="journal article" date="2016" name="Genome Announc.">
        <title>First Complete Genome Sequence of a Subdivision 6 Acidobacterium Strain.</title>
        <authorList>
            <person name="Huang S."/>
            <person name="Vieira S."/>
            <person name="Bunk B."/>
            <person name="Riedel T."/>
            <person name="Sproer C."/>
            <person name="Overmann J."/>
        </authorList>
    </citation>
    <scope>NUCLEOTIDE SEQUENCE [LARGE SCALE GENOMIC DNA]</scope>
    <source>
        <strain evidence="3">DSM 100886 HEG_-6_39</strain>
    </source>
</reference>
<reference evidence="3" key="2">
    <citation type="submission" date="2016-04" db="EMBL/GenBank/DDBJ databases">
        <title>First Complete Genome Sequence of a Subdivision 6 Acidobacterium.</title>
        <authorList>
            <person name="Huang S."/>
            <person name="Vieira S."/>
            <person name="Bunk B."/>
            <person name="Riedel T."/>
            <person name="Sproeer C."/>
            <person name="Overmann J."/>
        </authorList>
    </citation>
    <scope>NUCLEOTIDE SEQUENCE [LARGE SCALE GENOMIC DNA]</scope>
    <source>
        <strain evidence="3">DSM 100886 HEG_-6_39</strain>
    </source>
</reference>
<dbReference type="KEGG" id="abac:LuPra_00590"/>
<sequence>MTLSEDGLDLLESVRRDDRTGPEQAFHAGPATRRELQHDLKVLHAYREAADDIRGSGGRVRRVVLERDLKREYQQFLQAPNRERRSGSGRPARDAAEIARWAAERHLPEHDGHVQFPDARVEYERADGRLDVRDLEVVTPH</sequence>
<evidence type="ECO:0000313" key="2">
    <source>
        <dbReference type="EMBL" id="AMY07417.1"/>
    </source>
</evidence>
<keyword evidence="3" id="KW-1185">Reference proteome</keyword>
<dbReference type="RefSeq" id="WP_110169368.1">
    <property type="nucleotide sequence ID" value="NZ_CP015136.1"/>
</dbReference>
<dbReference type="OrthoDB" id="107964at2"/>
<dbReference type="Proteomes" id="UP000076079">
    <property type="component" value="Chromosome"/>
</dbReference>
<evidence type="ECO:0000313" key="3">
    <source>
        <dbReference type="Proteomes" id="UP000076079"/>
    </source>
</evidence>
<dbReference type="EMBL" id="CP015136">
    <property type="protein sequence ID" value="AMY07417.1"/>
    <property type="molecule type" value="Genomic_DNA"/>
</dbReference>
<feature type="region of interest" description="Disordered" evidence="1">
    <location>
        <begin position="1"/>
        <end position="30"/>
    </location>
</feature>
<gene>
    <name evidence="2" type="ORF">LuPra_00590</name>
</gene>
<organism evidence="2 3">
    <name type="scientific">Luteitalea pratensis</name>
    <dbReference type="NCBI Taxonomy" id="1855912"/>
    <lineage>
        <taxon>Bacteria</taxon>
        <taxon>Pseudomonadati</taxon>
        <taxon>Acidobacteriota</taxon>
        <taxon>Vicinamibacteria</taxon>
        <taxon>Vicinamibacterales</taxon>
        <taxon>Vicinamibacteraceae</taxon>
        <taxon>Luteitalea</taxon>
    </lineage>
</organism>